<dbReference type="NCBIfam" id="TIGR02121">
    <property type="entry name" value="Na_Pro_sym"/>
    <property type="match status" value="1"/>
</dbReference>
<dbReference type="KEGG" id="ntr:B0W44_09580"/>
<feature type="transmembrane region" description="Helical" evidence="14">
    <location>
        <begin position="192"/>
        <end position="218"/>
    </location>
</feature>
<dbReference type="PANTHER" id="PTHR48086:SF3">
    <property type="entry name" value="SODIUM_PROLINE SYMPORTER"/>
    <property type="match status" value="1"/>
</dbReference>
<dbReference type="InterPro" id="IPR038377">
    <property type="entry name" value="Na/Glc_symporter_sf"/>
</dbReference>
<feature type="transmembrane region" description="Helical" evidence="14">
    <location>
        <begin position="64"/>
        <end position="88"/>
    </location>
</feature>
<comment type="function">
    <text evidence="14">Catalyzes the sodium-dependent uptake of extracellular L-proline.</text>
</comment>
<dbReference type="NCBIfam" id="TIGR00813">
    <property type="entry name" value="sss"/>
    <property type="match status" value="1"/>
</dbReference>
<gene>
    <name evidence="15" type="ORF">B0W44_09580</name>
</gene>
<dbReference type="FunFam" id="1.20.1730.10:FF:000002">
    <property type="entry name" value="Sodium/proline symporter"/>
    <property type="match status" value="1"/>
</dbReference>
<keyword evidence="16" id="KW-1185">Reference proteome</keyword>
<evidence type="ECO:0000313" key="15">
    <source>
        <dbReference type="EMBL" id="AQS55982.1"/>
    </source>
</evidence>
<feature type="transmembrane region" description="Helical" evidence="14">
    <location>
        <begin position="159"/>
        <end position="180"/>
    </location>
</feature>
<dbReference type="Pfam" id="PF00474">
    <property type="entry name" value="SSF"/>
    <property type="match status" value="1"/>
</dbReference>
<dbReference type="STRING" id="1471761.B0W44_09580"/>
<dbReference type="OrthoDB" id="9810181at2"/>
<feature type="transmembrane region" description="Helical" evidence="14">
    <location>
        <begin position="327"/>
        <end position="347"/>
    </location>
</feature>
<keyword evidence="9 14" id="KW-0406">Ion transport</keyword>
<evidence type="ECO:0000256" key="6">
    <source>
        <dbReference type="ARBA" id="ARBA00022847"/>
    </source>
</evidence>
<feature type="transmembrane region" description="Helical" evidence="14">
    <location>
        <begin position="433"/>
        <end position="451"/>
    </location>
</feature>
<dbReference type="GO" id="GO:0015193">
    <property type="term" value="F:L-proline transmembrane transporter activity"/>
    <property type="evidence" value="ECO:0007669"/>
    <property type="project" value="TreeGrafter"/>
</dbReference>
<feature type="transmembrane region" description="Helical" evidence="14">
    <location>
        <begin position="407"/>
        <end position="426"/>
    </location>
</feature>
<proteinExistence type="inferred from homology"/>
<name>A0A1U9K7I0_9BACL</name>
<dbReference type="InterPro" id="IPR018212">
    <property type="entry name" value="Na/solute_symporter_CS"/>
</dbReference>
<evidence type="ECO:0000256" key="13">
    <source>
        <dbReference type="RuleBase" id="RU362091"/>
    </source>
</evidence>
<evidence type="ECO:0000256" key="2">
    <source>
        <dbReference type="ARBA" id="ARBA00006434"/>
    </source>
</evidence>
<organism evidence="15 16">
    <name type="scientific">Novibacillus thermophilus</name>
    <dbReference type="NCBI Taxonomy" id="1471761"/>
    <lineage>
        <taxon>Bacteria</taxon>
        <taxon>Bacillati</taxon>
        <taxon>Bacillota</taxon>
        <taxon>Bacilli</taxon>
        <taxon>Bacillales</taxon>
        <taxon>Thermoactinomycetaceae</taxon>
        <taxon>Novibacillus</taxon>
    </lineage>
</organism>
<evidence type="ECO:0000256" key="12">
    <source>
        <dbReference type="ARBA" id="ARBA00033708"/>
    </source>
</evidence>
<feature type="transmembrane region" description="Helical" evidence="14">
    <location>
        <begin position="124"/>
        <end position="147"/>
    </location>
</feature>
<keyword evidence="4 14" id="KW-1003">Cell membrane</keyword>
<keyword evidence="7 14" id="KW-1133">Transmembrane helix</keyword>
<reference evidence="15 16" key="1">
    <citation type="journal article" date="2015" name="Int. J. Syst. Evol. Microbiol.">
        <title>Novibacillus thermophilus gen. nov., sp. nov., a Gram-staining-negative and moderately thermophilic member of the family Thermoactinomycetaceae.</title>
        <authorList>
            <person name="Yang G."/>
            <person name="Chen J."/>
            <person name="Zhou S."/>
        </authorList>
    </citation>
    <scope>NUCLEOTIDE SEQUENCE [LARGE SCALE GENOMIC DNA]</scope>
    <source>
        <strain evidence="15 16">SG-1</strain>
    </source>
</reference>
<dbReference type="PROSITE" id="PS50283">
    <property type="entry name" value="NA_SOLUT_SYMP_3"/>
    <property type="match status" value="1"/>
</dbReference>
<keyword evidence="14" id="KW-0029">Amino-acid transport</keyword>
<protein>
    <recommendedName>
        <fullName evidence="14">Sodium/proline symporter</fullName>
    </recommendedName>
    <alternativeName>
        <fullName evidence="14">Proline permease</fullName>
    </alternativeName>
</protein>
<dbReference type="GO" id="GO:0005298">
    <property type="term" value="F:proline:sodium symporter activity"/>
    <property type="evidence" value="ECO:0007669"/>
    <property type="project" value="UniProtKB-UniRule"/>
</dbReference>
<evidence type="ECO:0000256" key="10">
    <source>
        <dbReference type="ARBA" id="ARBA00023136"/>
    </source>
</evidence>
<keyword evidence="3 14" id="KW-0813">Transport</keyword>
<dbReference type="PROSITE" id="PS00457">
    <property type="entry name" value="NA_SOLUT_SYMP_2"/>
    <property type="match status" value="1"/>
</dbReference>
<comment type="catalytic activity">
    <reaction evidence="12">
        <text>L-proline(in) + Na(+)(in) = L-proline(out) + Na(+)(out)</text>
        <dbReference type="Rhea" id="RHEA:28967"/>
        <dbReference type="ChEBI" id="CHEBI:29101"/>
        <dbReference type="ChEBI" id="CHEBI:60039"/>
    </reaction>
</comment>
<dbReference type="AlphaFoldDB" id="A0A1U9K7I0"/>
<feature type="transmembrane region" description="Helical" evidence="14">
    <location>
        <begin position="238"/>
        <end position="261"/>
    </location>
</feature>
<sequence>MRVETITVFIVYLLGMVAIGVWMYRRTNTTTDYFLGGRSLNSWVTALSAQASDMSGWLLLGLPGLIYATGVNGMWMAIGLAVGTYLNWQFIAKRLRRYTEVNQSITIPDYLDNRFKDQSKALRIVSALTILVFFLFYTASGMVASAVLFQETFHIDYNVALFIGAVVVVSYTFLGGFLAVSLTDFVQGSLMFLSLIFVPVALINMLGGVSEAMTAVSQVNPDLLNMTKIVNLDESGSWISQTVSFSVIGTVSLVAWGLGYFGQPHILVRFMGIRSASEIPKARFIGVIWVVLSLVGAGFVGLLGIPYFDVPLDNPETVLISLAQMLFNPWITGIVLAAIFSAIMSTIDSQLLVCSSAIAEDFYRPFFRKNASEAELVWVSRITVLAVAIVAVILAMSGGSVLDLVSYAWAGFGAAFGPVVLLSLFWKRMTRNGALSGIVVGGVTVLLWKHVPALSGTGLYELVPGFVLGLLAITIVSLIDKAPSRAIQDEYDKATRPLPRETA</sequence>
<dbReference type="PANTHER" id="PTHR48086">
    <property type="entry name" value="SODIUM/PROLINE SYMPORTER-RELATED"/>
    <property type="match status" value="1"/>
</dbReference>
<dbReference type="GO" id="GO:0031402">
    <property type="term" value="F:sodium ion binding"/>
    <property type="evidence" value="ECO:0007669"/>
    <property type="project" value="UniProtKB-UniRule"/>
</dbReference>
<feature type="transmembrane region" description="Helical" evidence="14">
    <location>
        <begin position="457"/>
        <end position="479"/>
    </location>
</feature>
<keyword evidence="11 14" id="KW-0739">Sodium transport</keyword>
<keyword evidence="6 14" id="KW-0769">Symport</keyword>
<comment type="similarity">
    <text evidence="2 13">Belongs to the sodium:solute symporter (SSF) (TC 2.A.21) family.</text>
</comment>
<comment type="subcellular location">
    <subcellularLocation>
        <location evidence="1 14">Cell membrane</location>
        <topology evidence="1 14">Multi-pass membrane protein</topology>
    </subcellularLocation>
</comment>
<dbReference type="Gene3D" id="1.20.1730.10">
    <property type="entry name" value="Sodium/glucose cotransporter"/>
    <property type="match status" value="1"/>
</dbReference>
<keyword evidence="5 14" id="KW-0812">Transmembrane</keyword>
<dbReference type="CDD" id="cd11475">
    <property type="entry name" value="SLC5sbd_PutP"/>
    <property type="match status" value="1"/>
</dbReference>
<accession>A0A1U9K7I0</accession>
<evidence type="ECO:0000256" key="4">
    <source>
        <dbReference type="ARBA" id="ARBA00022475"/>
    </source>
</evidence>
<dbReference type="InterPro" id="IPR001734">
    <property type="entry name" value="Na/solute_symporter"/>
</dbReference>
<evidence type="ECO:0000256" key="1">
    <source>
        <dbReference type="ARBA" id="ARBA00004651"/>
    </source>
</evidence>
<evidence type="ECO:0000256" key="7">
    <source>
        <dbReference type="ARBA" id="ARBA00022989"/>
    </source>
</evidence>
<evidence type="ECO:0000256" key="3">
    <source>
        <dbReference type="ARBA" id="ARBA00022448"/>
    </source>
</evidence>
<dbReference type="InterPro" id="IPR050277">
    <property type="entry name" value="Sodium:Solute_Symporter"/>
</dbReference>
<feature type="transmembrane region" description="Helical" evidence="14">
    <location>
        <begin position="376"/>
        <end position="395"/>
    </location>
</feature>
<feature type="transmembrane region" description="Helical" evidence="14">
    <location>
        <begin position="7"/>
        <end position="24"/>
    </location>
</feature>
<evidence type="ECO:0000256" key="8">
    <source>
        <dbReference type="ARBA" id="ARBA00023053"/>
    </source>
</evidence>
<dbReference type="EMBL" id="CP019699">
    <property type="protein sequence ID" value="AQS55982.1"/>
    <property type="molecule type" value="Genomic_DNA"/>
</dbReference>
<evidence type="ECO:0000256" key="11">
    <source>
        <dbReference type="ARBA" id="ARBA00023201"/>
    </source>
</evidence>
<feature type="transmembrane region" description="Helical" evidence="14">
    <location>
        <begin position="282"/>
        <end position="307"/>
    </location>
</feature>
<dbReference type="InterPro" id="IPR011851">
    <property type="entry name" value="Na/Pro_symporter"/>
</dbReference>
<dbReference type="RefSeq" id="WP_077719845.1">
    <property type="nucleotide sequence ID" value="NZ_CP019699.1"/>
</dbReference>
<dbReference type="Proteomes" id="UP000188603">
    <property type="component" value="Chromosome"/>
</dbReference>
<keyword evidence="10 14" id="KW-0472">Membrane</keyword>
<evidence type="ECO:0000256" key="9">
    <source>
        <dbReference type="ARBA" id="ARBA00023065"/>
    </source>
</evidence>
<dbReference type="GO" id="GO:0015824">
    <property type="term" value="P:proline transport"/>
    <property type="evidence" value="ECO:0007669"/>
    <property type="project" value="UniProtKB-UniRule"/>
</dbReference>
<keyword evidence="8 14" id="KW-0915">Sodium</keyword>
<evidence type="ECO:0000256" key="14">
    <source>
        <dbReference type="RuleBase" id="RU366012"/>
    </source>
</evidence>
<dbReference type="GO" id="GO:0005886">
    <property type="term" value="C:plasma membrane"/>
    <property type="evidence" value="ECO:0007669"/>
    <property type="project" value="UniProtKB-SubCell"/>
</dbReference>
<evidence type="ECO:0000313" key="16">
    <source>
        <dbReference type="Proteomes" id="UP000188603"/>
    </source>
</evidence>
<evidence type="ECO:0000256" key="5">
    <source>
        <dbReference type="ARBA" id="ARBA00022692"/>
    </source>
</evidence>